<dbReference type="Gene3D" id="2.60.40.3120">
    <property type="match status" value="1"/>
</dbReference>
<keyword evidence="4" id="KW-0378">Hydrolase</keyword>
<dbReference type="InterPro" id="IPR000834">
    <property type="entry name" value="Peptidase_M14"/>
</dbReference>
<evidence type="ECO:0000259" key="3">
    <source>
        <dbReference type="PROSITE" id="PS52035"/>
    </source>
</evidence>
<dbReference type="PANTHER" id="PTHR12756">
    <property type="entry name" value="CYTOSOLIC CARBOXYPEPTIDASE"/>
    <property type="match status" value="1"/>
</dbReference>
<dbReference type="Gene3D" id="3.40.630.10">
    <property type="entry name" value="Zn peptidases"/>
    <property type="match status" value="1"/>
</dbReference>
<accession>A0A0H5QDX4</accession>
<dbReference type="GO" id="GO:0004181">
    <property type="term" value="F:metallocarboxypeptidase activity"/>
    <property type="evidence" value="ECO:0007669"/>
    <property type="project" value="InterPro"/>
</dbReference>
<evidence type="ECO:0000256" key="1">
    <source>
        <dbReference type="ARBA" id="ARBA00001947"/>
    </source>
</evidence>
<reference evidence="4 5" key="1">
    <citation type="submission" date="2014-11" db="EMBL/GenBank/DDBJ databases">
        <authorList>
            <person name="Diene M.Seydina."/>
        </authorList>
    </citation>
    <scope>NUCLEOTIDE SEQUENCE [LARGE SCALE GENOMIC DNA]</scope>
    <source>
        <strain evidence="4 5">Neisseria meningitidis CHUV</strain>
    </source>
</reference>
<comment type="similarity">
    <text evidence="2">Belongs to the peptidase M14 family.</text>
</comment>
<feature type="domain" description="Peptidase M14" evidence="3">
    <location>
        <begin position="130"/>
        <end position="400"/>
    </location>
</feature>
<feature type="active site" description="Proton donor/acceptor" evidence="2">
    <location>
        <position position="361"/>
    </location>
</feature>
<keyword evidence="4" id="KW-0645">Protease</keyword>
<dbReference type="Pfam" id="PF00246">
    <property type="entry name" value="Peptidase_M14"/>
    <property type="match status" value="1"/>
</dbReference>
<dbReference type="GO" id="GO:0008270">
    <property type="term" value="F:zinc ion binding"/>
    <property type="evidence" value="ECO:0007669"/>
    <property type="project" value="InterPro"/>
</dbReference>
<protein>
    <submittedName>
        <fullName evidence="4">Zinc carboxypeptidase domain protein</fullName>
    </submittedName>
</protein>
<dbReference type="EMBL" id="CVTF01000122">
    <property type="protein sequence ID" value="CRZ00159.1"/>
    <property type="molecule type" value="Genomic_DNA"/>
</dbReference>
<dbReference type="AlphaFoldDB" id="A0A0H5QDX4"/>
<dbReference type="SUPFAM" id="SSF53187">
    <property type="entry name" value="Zn-dependent exopeptidases"/>
    <property type="match status" value="1"/>
</dbReference>
<dbReference type="GO" id="GO:0006508">
    <property type="term" value="P:proteolysis"/>
    <property type="evidence" value="ECO:0007669"/>
    <property type="project" value="InterPro"/>
</dbReference>
<evidence type="ECO:0000313" key="4">
    <source>
        <dbReference type="EMBL" id="CRZ00159.1"/>
    </source>
</evidence>
<dbReference type="PANTHER" id="PTHR12756:SF11">
    <property type="entry name" value="CYTOSOLIC CARBOXYPEPTIDASE 1"/>
    <property type="match status" value="1"/>
</dbReference>
<evidence type="ECO:0000313" key="5">
    <source>
        <dbReference type="Proteomes" id="UP000182715"/>
    </source>
</evidence>
<evidence type="ECO:0000256" key="2">
    <source>
        <dbReference type="PROSITE-ProRule" id="PRU01379"/>
    </source>
</evidence>
<sequence length="401" mass="44816">MKPCDTGGKIAVYPVRETGDSKDFPMIKISTRFDAGSVVVKDLTDPSNIRLALRPDNASDFAQWFYFRLQGAAYQNCIMHFENAAEAAYPKGWEGYQACASYDRRNWFRVPTSYENGVLTVNHTPLSNSVYYAYFEPYSEEQHLNLLGDAQGSGLCRIDDLGSTVQGRDINLLTIGNQVESDLKIWITARQHPGETMAEWFVEGLLGRLLDPQDPTARTLLDRATFYIVPNMNPDGSALGNLRTNAAGANLNREWENPTLEKSPEVFFVREKMLETGVDLFLDIHGDEGLPFIFVAGTEGVPNYNPRISALETQFKTALLNASPDFQDEYGYEKDAPGQANMTLATNWVGNRFNCLAYTLEMPFKDNANLPDDDFGWNGQRSLRLGEAALSAILNIIGDLR</sequence>
<dbReference type="PROSITE" id="PS52035">
    <property type="entry name" value="PEPTIDASE_M14"/>
    <property type="match status" value="1"/>
</dbReference>
<dbReference type="InterPro" id="IPR050821">
    <property type="entry name" value="Cytosolic_carboxypeptidase"/>
</dbReference>
<dbReference type="InterPro" id="IPR040626">
    <property type="entry name" value="Pepdidase_M14_N"/>
</dbReference>
<dbReference type="Proteomes" id="UP000182715">
    <property type="component" value="Unassembled WGS sequence"/>
</dbReference>
<dbReference type="Pfam" id="PF18027">
    <property type="entry name" value="Pepdidase_M14_N"/>
    <property type="match status" value="1"/>
</dbReference>
<keyword evidence="4" id="KW-0121">Carboxypeptidase</keyword>
<comment type="cofactor">
    <cofactor evidence="1">
        <name>Zn(2+)</name>
        <dbReference type="ChEBI" id="CHEBI:29105"/>
    </cofactor>
</comment>
<dbReference type="SMART" id="SM00631">
    <property type="entry name" value="Zn_pept"/>
    <property type="match status" value="1"/>
</dbReference>
<name>A0A0H5QDX4_NEIMI</name>
<dbReference type="CDD" id="cd06234">
    <property type="entry name" value="M14_PaCCP-like"/>
    <property type="match status" value="1"/>
</dbReference>
<proteinExistence type="inferred from homology"/>
<organism evidence="4 5">
    <name type="scientific">Neisseria meningitidis serogroup B</name>
    <dbReference type="NCBI Taxonomy" id="491"/>
    <lineage>
        <taxon>Bacteria</taxon>
        <taxon>Pseudomonadati</taxon>
        <taxon>Pseudomonadota</taxon>
        <taxon>Betaproteobacteria</taxon>
        <taxon>Neisseriales</taxon>
        <taxon>Neisseriaceae</taxon>
        <taxon>Neisseria</taxon>
    </lineage>
</organism>